<name>A0A484BK54_DRONA</name>
<comment type="caution">
    <text evidence="2">The sequence shown here is derived from an EMBL/GenBank/DDBJ whole genome shotgun (WGS) entry which is preliminary data.</text>
</comment>
<evidence type="ECO:0000256" key="1">
    <source>
        <dbReference type="SAM" id="MobiDB-lite"/>
    </source>
</evidence>
<gene>
    <name evidence="2" type="ORF">AWZ03_004921</name>
</gene>
<feature type="region of interest" description="Disordered" evidence="1">
    <location>
        <begin position="1"/>
        <end position="21"/>
    </location>
</feature>
<reference evidence="2 3" key="1">
    <citation type="journal article" date="2019" name="J. Hered.">
        <title>An Improved Genome Assembly for Drosophila navojoa, the Basal Species in the mojavensis Cluster.</title>
        <authorList>
            <person name="Vanderlinde T."/>
            <person name="Dupim E.G."/>
            <person name="Nazario-Yepiz N.O."/>
            <person name="Carvalho A.B."/>
        </authorList>
    </citation>
    <scope>NUCLEOTIDE SEQUENCE [LARGE SCALE GENOMIC DNA]</scope>
    <source>
        <strain evidence="2">Navoj_Jal97</strain>
        <tissue evidence="2">Whole organism</tissue>
    </source>
</reference>
<accession>A0A484BK54</accession>
<dbReference type="AlphaFoldDB" id="A0A484BK54"/>
<evidence type="ECO:0000313" key="3">
    <source>
        <dbReference type="Proteomes" id="UP000295192"/>
    </source>
</evidence>
<evidence type="ECO:0000313" key="2">
    <source>
        <dbReference type="EMBL" id="TDG48592.1"/>
    </source>
</evidence>
<organism evidence="2 3">
    <name type="scientific">Drosophila navojoa</name>
    <name type="common">Fruit fly</name>
    <dbReference type="NCBI Taxonomy" id="7232"/>
    <lineage>
        <taxon>Eukaryota</taxon>
        <taxon>Metazoa</taxon>
        <taxon>Ecdysozoa</taxon>
        <taxon>Arthropoda</taxon>
        <taxon>Hexapoda</taxon>
        <taxon>Insecta</taxon>
        <taxon>Pterygota</taxon>
        <taxon>Neoptera</taxon>
        <taxon>Endopterygota</taxon>
        <taxon>Diptera</taxon>
        <taxon>Brachycera</taxon>
        <taxon>Muscomorpha</taxon>
        <taxon>Ephydroidea</taxon>
        <taxon>Drosophilidae</taxon>
        <taxon>Drosophila</taxon>
    </lineage>
</organism>
<keyword evidence="3" id="KW-1185">Reference proteome</keyword>
<dbReference type="Proteomes" id="UP000295192">
    <property type="component" value="Unassembled WGS sequence"/>
</dbReference>
<protein>
    <submittedName>
        <fullName evidence="2">Uncharacterized protein</fullName>
    </submittedName>
</protein>
<dbReference type="EMBL" id="LSRL02000031">
    <property type="protein sequence ID" value="TDG48592.1"/>
    <property type="molecule type" value="Genomic_DNA"/>
</dbReference>
<proteinExistence type="predicted"/>
<sequence length="205" mass="22763">MPDAPFYENSRQRRSRGWHPSNASALSYACECSTPQSRFSHSASWLAGWLPACLRGALCERDAAHRRQQQQQQQQHQNESSSAQQSLAQAAIFGFWWLAANQKKWSREQSRWSCSYVAAHLPQLHLVYDVDVALRQMTNAAGQAVSQAGRQSVSHQQVAAGGNSWRRCIAWHAIDKELWPVAIGANGLSHHMAPSCGSDVNLPCG</sequence>